<name>A0A8J6CDA9_DIALT</name>
<feature type="signal peptide" evidence="1">
    <location>
        <begin position="1"/>
        <end position="16"/>
    </location>
</feature>
<sequence>MLRLLLFVSAAAAVAGYAPAGSRVLSHSRRAVSHSAAVHMDETLFDDILSDELEKEGAEKPWLSEAGWALYLDSQNSGYAMNEKVSEDFKYFTAGIFGNPLEVIGDFFEGLDNMTAKMFPISKKYTAPAGKGDKKGKPVKAEKDKGLREVGKPGFANIFGSGPTKI</sequence>
<dbReference type="AlphaFoldDB" id="A0A8J6CDA9"/>
<feature type="chain" id="PRO_5035264573" evidence="1">
    <location>
        <begin position="17"/>
        <end position="166"/>
    </location>
</feature>
<proteinExistence type="predicted"/>
<dbReference type="Proteomes" id="UP000751190">
    <property type="component" value="Unassembled WGS sequence"/>
</dbReference>
<evidence type="ECO:0000256" key="1">
    <source>
        <dbReference type="SAM" id="SignalP"/>
    </source>
</evidence>
<gene>
    <name evidence="2" type="ORF">KFE25_002957</name>
</gene>
<evidence type="ECO:0000313" key="3">
    <source>
        <dbReference type="Proteomes" id="UP000751190"/>
    </source>
</evidence>
<evidence type="ECO:0000313" key="2">
    <source>
        <dbReference type="EMBL" id="KAG8465650.1"/>
    </source>
</evidence>
<protein>
    <submittedName>
        <fullName evidence="2">Uncharacterized protein</fullName>
    </submittedName>
</protein>
<keyword evidence="3" id="KW-1185">Reference proteome</keyword>
<dbReference type="EMBL" id="JAGTXO010000010">
    <property type="protein sequence ID" value="KAG8465650.1"/>
    <property type="molecule type" value="Genomic_DNA"/>
</dbReference>
<reference evidence="2" key="1">
    <citation type="submission" date="2021-05" db="EMBL/GenBank/DDBJ databases">
        <title>The genome of the haptophyte Pavlova lutheri (Diacronema luteri, Pavlovales) - a model for lipid biosynthesis in eukaryotic algae.</title>
        <authorList>
            <person name="Hulatt C.J."/>
            <person name="Posewitz M.C."/>
        </authorList>
    </citation>
    <scope>NUCLEOTIDE SEQUENCE</scope>
    <source>
        <strain evidence="2">NIVA-4/92</strain>
    </source>
</reference>
<accession>A0A8J6CDA9</accession>
<keyword evidence="1" id="KW-0732">Signal</keyword>
<organism evidence="2 3">
    <name type="scientific">Diacronema lutheri</name>
    <name type="common">Unicellular marine alga</name>
    <name type="synonym">Monochrysis lutheri</name>
    <dbReference type="NCBI Taxonomy" id="2081491"/>
    <lineage>
        <taxon>Eukaryota</taxon>
        <taxon>Haptista</taxon>
        <taxon>Haptophyta</taxon>
        <taxon>Pavlovophyceae</taxon>
        <taxon>Pavlovales</taxon>
        <taxon>Pavlovaceae</taxon>
        <taxon>Diacronema</taxon>
    </lineage>
</organism>
<comment type="caution">
    <text evidence="2">The sequence shown here is derived from an EMBL/GenBank/DDBJ whole genome shotgun (WGS) entry which is preliminary data.</text>
</comment>